<keyword evidence="2" id="KW-1185">Reference proteome</keyword>
<proteinExistence type="predicted"/>
<dbReference type="EMBL" id="JBGFUD010020696">
    <property type="protein sequence ID" value="MFH4984741.1"/>
    <property type="molecule type" value="Genomic_DNA"/>
</dbReference>
<accession>A0ABD6EXU8</accession>
<evidence type="ECO:0000313" key="2">
    <source>
        <dbReference type="Proteomes" id="UP001608902"/>
    </source>
</evidence>
<reference evidence="1 2" key="1">
    <citation type="submission" date="2024-08" db="EMBL/GenBank/DDBJ databases">
        <title>Gnathostoma spinigerum genome.</title>
        <authorList>
            <person name="Gonzalez-Bertolin B."/>
            <person name="Monzon S."/>
            <person name="Zaballos A."/>
            <person name="Jimenez P."/>
            <person name="Dekumyoy P."/>
            <person name="Varona S."/>
            <person name="Cuesta I."/>
            <person name="Sumanam S."/>
            <person name="Adisakwattana P."/>
            <person name="Gasser R.B."/>
            <person name="Hernandez-Gonzalez A."/>
            <person name="Young N.D."/>
            <person name="Perteguer M.J."/>
        </authorList>
    </citation>
    <scope>NUCLEOTIDE SEQUENCE [LARGE SCALE GENOMIC DNA]</scope>
    <source>
        <strain evidence="1">AL3</strain>
        <tissue evidence="1">Liver</tissue>
    </source>
</reference>
<dbReference type="Proteomes" id="UP001608902">
    <property type="component" value="Unassembled WGS sequence"/>
</dbReference>
<protein>
    <submittedName>
        <fullName evidence="1">Uncharacterized protein</fullName>
    </submittedName>
</protein>
<gene>
    <name evidence="1" type="ORF">AB6A40_011450</name>
</gene>
<sequence length="138" mass="16424">MREETGNAAGRNRTRRFRHRPRALTVKAQLHLFCSNDWSSRSVSEGREFHSPQLRFLFFLSSVKIPSRKQFFLIVSHSSIWNLRPKNALKIQNHIYINIYIYLHTYSIGYKIRSHQHCLKTQHEQENHSSNSTKSTER</sequence>
<comment type="caution">
    <text evidence="1">The sequence shown here is derived from an EMBL/GenBank/DDBJ whole genome shotgun (WGS) entry which is preliminary data.</text>
</comment>
<organism evidence="1 2">
    <name type="scientific">Gnathostoma spinigerum</name>
    <dbReference type="NCBI Taxonomy" id="75299"/>
    <lineage>
        <taxon>Eukaryota</taxon>
        <taxon>Metazoa</taxon>
        <taxon>Ecdysozoa</taxon>
        <taxon>Nematoda</taxon>
        <taxon>Chromadorea</taxon>
        <taxon>Rhabditida</taxon>
        <taxon>Spirurina</taxon>
        <taxon>Gnathostomatomorpha</taxon>
        <taxon>Gnathostomatoidea</taxon>
        <taxon>Gnathostomatidae</taxon>
        <taxon>Gnathostoma</taxon>
    </lineage>
</organism>
<evidence type="ECO:0000313" key="1">
    <source>
        <dbReference type="EMBL" id="MFH4984741.1"/>
    </source>
</evidence>
<name>A0ABD6EXU8_9BILA</name>
<dbReference type="AlphaFoldDB" id="A0ABD6EXU8"/>